<evidence type="ECO:0000256" key="10">
    <source>
        <dbReference type="ARBA" id="ARBA00049406"/>
    </source>
</evidence>
<sequence length="459" mass="48747">MSFSVLELFTIGIGPSSSHSVGPMRAACRFVTGLSDAGVMAKCDRIEVRLYGSLALTGKGHGTDMAVMLGLEGAEPETVDPDTIETRISAMRESRQCQLPGGPRILFREESDLLFLRKETLPFHPNGMEFFALDEQGAVLATHKCYSVGGGFLVNEDETDASQPAAAPVAVQYPFATGKELLDAATQHSLSISEVMLANETSWRSEEDTRDRLLIVWNAMRDCVKRGLERPGVLPGGLKVRRRAPELYQSLSKRSDASSQGPTAAMDWVNLFAMAVAEENAAGSRVVTAPTNGAAGVIPAVLHYYDRFIPGACDAGAVRFLLTAGAIGKLYKLNASLSGAEVGCQGEIGVACSMAAGALAEVLGGSPQQVEMAAEIGMEHNLGLTCDPIGGLVQVPCIERCAMAAVKAINASSMALNSDGAHHVSLDRVIRTMRETGRDMLTKYKETSRGGLAVAYTEC</sequence>
<dbReference type="SUPFAM" id="SSF143548">
    <property type="entry name" value="Serine metabolism enzymes domain"/>
    <property type="match status" value="1"/>
</dbReference>
<evidence type="ECO:0000256" key="11">
    <source>
        <dbReference type="RuleBase" id="RU366059"/>
    </source>
</evidence>
<evidence type="ECO:0000256" key="3">
    <source>
        <dbReference type="ARBA" id="ARBA00008636"/>
    </source>
</evidence>
<feature type="domain" description="Serine dehydratase-like alpha subunit" evidence="12">
    <location>
        <begin position="188"/>
        <end position="453"/>
    </location>
</feature>
<dbReference type="GO" id="GO:0046872">
    <property type="term" value="F:metal ion binding"/>
    <property type="evidence" value="ECO:0007669"/>
    <property type="project" value="UniProtKB-KW"/>
</dbReference>
<evidence type="ECO:0000313" key="14">
    <source>
        <dbReference type="EMBL" id="TWT90391.1"/>
    </source>
</evidence>
<dbReference type="EC" id="4.3.1.17" evidence="11"/>
<evidence type="ECO:0000256" key="9">
    <source>
        <dbReference type="ARBA" id="ARBA00023239"/>
    </source>
</evidence>
<evidence type="ECO:0000259" key="13">
    <source>
        <dbReference type="Pfam" id="PF03315"/>
    </source>
</evidence>
<dbReference type="PANTHER" id="PTHR30182">
    <property type="entry name" value="L-SERINE DEHYDRATASE"/>
    <property type="match status" value="1"/>
</dbReference>
<evidence type="ECO:0000256" key="7">
    <source>
        <dbReference type="ARBA" id="ARBA00023004"/>
    </source>
</evidence>
<proteinExistence type="inferred from homology"/>
<dbReference type="Pfam" id="PF03313">
    <property type="entry name" value="SDH_alpha"/>
    <property type="match status" value="1"/>
</dbReference>
<dbReference type="NCBIfam" id="TIGR00720">
    <property type="entry name" value="sda_mono"/>
    <property type="match status" value="1"/>
</dbReference>
<dbReference type="GO" id="GO:0051539">
    <property type="term" value="F:4 iron, 4 sulfur cluster binding"/>
    <property type="evidence" value="ECO:0007669"/>
    <property type="project" value="UniProtKB-UniRule"/>
</dbReference>
<keyword evidence="8 11" id="KW-0411">Iron-sulfur</keyword>
<dbReference type="GO" id="GO:0006094">
    <property type="term" value="P:gluconeogenesis"/>
    <property type="evidence" value="ECO:0007669"/>
    <property type="project" value="UniProtKB-KW"/>
</dbReference>
<dbReference type="EMBL" id="SJPQ01000001">
    <property type="protein sequence ID" value="TWT90391.1"/>
    <property type="molecule type" value="Genomic_DNA"/>
</dbReference>
<reference evidence="14 15" key="1">
    <citation type="submission" date="2019-02" db="EMBL/GenBank/DDBJ databases">
        <title>Deep-cultivation of Planctomycetes and their phenomic and genomic characterization uncovers novel biology.</title>
        <authorList>
            <person name="Wiegand S."/>
            <person name="Jogler M."/>
            <person name="Boedeker C."/>
            <person name="Pinto D."/>
            <person name="Vollmers J."/>
            <person name="Rivas-Marin E."/>
            <person name="Kohn T."/>
            <person name="Peeters S.H."/>
            <person name="Heuer A."/>
            <person name="Rast P."/>
            <person name="Oberbeckmann S."/>
            <person name="Bunk B."/>
            <person name="Jeske O."/>
            <person name="Meyerdierks A."/>
            <person name="Storesund J.E."/>
            <person name="Kallscheuer N."/>
            <person name="Luecker S."/>
            <person name="Lage O.M."/>
            <person name="Pohl T."/>
            <person name="Merkel B.J."/>
            <person name="Hornburger P."/>
            <person name="Mueller R.-W."/>
            <person name="Bruemmer F."/>
            <person name="Labrenz M."/>
            <person name="Spormann A.M."/>
            <person name="Op Den Camp H."/>
            <person name="Overmann J."/>
            <person name="Amann R."/>
            <person name="Jetten M.S.M."/>
            <person name="Mascher T."/>
            <person name="Medema M.H."/>
            <person name="Devos D.P."/>
            <person name="Kaster A.-K."/>
            <person name="Ovreas L."/>
            <person name="Rohde M."/>
            <person name="Galperin M.Y."/>
            <person name="Jogler C."/>
        </authorList>
    </citation>
    <scope>NUCLEOTIDE SEQUENCE [LARGE SCALE GENOMIC DNA]</scope>
    <source>
        <strain evidence="14 15">Mal64</strain>
    </source>
</reference>
<dbReference type="InterPro" id="IPR005131">
    <property type="entry name" value="Ser_deHydtase_bsu"/>
</dbReference>
<comment type="pathway">
    <text evidence="2">Carbohydrate biosynthesis; gluconeogenesis.</text>
</comment>
<keyword evidence="4 11" id="KW-0312">Gluconeogenesis</keyword>
<keyword evidence="15" id="KW-1185">Reference proteome</keyword>
<comment type="catalytic activity">
    <reaction evidence="10 11">
        <text>L-serine = pyruvate + NH4(+)</text>
        <dbReference type="Rhea" id="RHEA:19169"/>
        <dbReference type="ChEBI" id="CHEBI:15361"/>
        <dbReference type="ChEBI" id="CHEBI:28938"/>
        <dbReference type="ChEBI" id="CHEBI:33384"/>
        <dbReference type="EC" id="4.3.1.17"/>
    </reaction>
</comment>
<evidence type="ECO:0000256" key="6">
    <source>
        <dbReference type="ARBA" id="ARBA00022723"/>
    </source>
</evidence>
<dbReference type="InterPro" id="IPR051318">
    <property type="entry name" value="Fe-S_L-Ser"/>
</dbReference>
<comment type="caution">
    <text evidence="14">The sequence shown here is derived from an EMBL/GenBank/DDBJ whole genome shotgun (WGS) entry which is preliminary data.</text>
</comment>
<comment type="cofactor">
    <cofactor evidence="1 11">
        <name>[4Fe-4S] cluster</name>
        <dbReference type="ChEBI" id="CHEBI:49883"/>
    </cofactor>
</comment>
<keyword evidence="5 11" id="KW-0004">4Fe-4S</keyword>
<keyword evidence="7 11" id="KW-0408">Iron</keyword>
<dbReference type="GO" id="GO:0003941">
    <property type="term" value="F:L-serine ammonia-lyase activity"/>
    <property type="evidence" value="ECO:0007669"/>
    <property type="project" value="UniProtKB-UniRule"/>
</dbReference>
<dbReference type="AlphaFoldDB" id="A0A5C5ZU41"/>
<evidence type="ECO:0000256" key="8">
    <source>
        <dbReference type="ARBA" id="ARBA00023014"/>
    </source>
</evidence>
<organism evidence="14 15">
    <name type="scientific">Pseudobythopirellula maris</name>
    <dbReference type="NCBI Taxonomy" id="2527991"/>
    <lineage>
        <taxon>Bacteria</taxon>
        <taxon>Pseudomonadati</taxon>
        <taxon>Planctomycetota</taxon>
        <taxon>Planctomycetia</taxon>
        <taxon>Pirellulales</taxon>
        <taxon>Lacipirellulaceae</taxon>
        <taxon>Pseudobythopirellula</taxon>
    </lineage>
</organism>
<dbReference type="OrthoDB" id="9805537at2"/>
<dbReference type="Gene3D" id="3.30.1330.90">
    <property type="entry name" value="D-3-phosphoglycerate dehydrogenase, domain 3"/>
    <property type="match status" value="1"/>
</dbReference>
<name>A0A5C5ZU41_9BACT</name>
<keyword evidence="6 11" id="KW-0479">Metal-binding</keyword>
<feature type="domain" description="Serine dehydratase beta chain" evidence="13">
    <location>
        <begin position="4"/>
        <end position="158"/>
    </location>
</feature>
<evidence type="ECO:0000256" key="4">
    <source>
        <dbReference type="ARBA" id="ARBA00022432"/>
    </source>
</evidence>
<evidence type="ECO:0000256" key="2">
    <source>
        <dbReference type="ARBA" id="ARBA00004742"/>
    </source>
</evidence>
<comment type="similarity">
    <text evidence="3 11">Belongs to the iron-sulfur dependent L-serine dehydratase family.</text>
</comment>
<dbReference type="FunFam" id="3.30.1330.90:FF:000001">
    <property type="entry name" value="L-serine ammonia-lyase 1"/>
    <property type="match status" value="1"/>
</dbReference>
<dbReference type="PANTHER" id="PTHR30182:SF1">
    <property type="entry name" value="L-SERINE DEHYDRATASE 1"/>
    <property type="match status" value="1"/>
</dbReference>
<dbReference type="InterPro" id="IPR004644">
    <property type="entry name" value="Fe-S_L-Ser_mono"/>
</dbReference>
<gene>
    <name evidence="14" type="primary">sdaA</name>
    <name evidence="14" type="ORF">Mal64_07800</name>
</gene>
<evidence type="ECO:0000256" key="1">
    <source>
        <dbReference type="ARBA" id="ARBA00001966"/>
    </source>
</evidence>
<dbReference type="Pfam" id="PF03315">
    <property type="entry name" value="SDH_beta"/>
    <property type="match status" value="1"/>
</dbReference>
<evidence type="ECO:0000256" key="5">
    <source>
        <dbReference type="ARBA" id="ARBA00022485"/>
    </source>
</evidence>
<accession>A0A5C5ZU41</accession>
<keyword evidence="9 11" id="KW-0456">Lyase</keyword>
<protein>
    <recommendedName>
        <fullName evidence="11">L-serine dehydratase</fullName>
        <ecNumber evidence="11">4.3.1.17</ecNumber>
    </recommendedName>
</protein>
<dbReference type="Proteomes" id="UP000315440">
    <property type="component" value="Unassembled WGS sequence"/>
</dbReference>
<dbReference type="InterPro" id="IPR005130">
    <property type="entry name" value="Ser_deHydtase-like_asu"/>
</dbReference>
<dbReference type="InterPro" id="IPR029009">
    <property type="entry name" value="ASB_dom_sf"/>
</dbReference>
<evidence type="ECO:0000313" key="15">
    <source>
        <dbReference type="Proteomes" id="UP000315440"/>
    </source>
</evidence>
<dbReference type="RefSeq" id="WP_146397227.1">
    <property type="nucleotide sequence ID" value="NZ_SJPQ01000001.1"/>
</dbReference>
<evidence type="ECO:0000259" key="12">
    <source>
        <dbReference type="Pfam" id="PF03313"/>
    </source>
</evidence>